<dbReference type="PANTHER" id="PTHR24246:SF27">
    <property type="entry name" value="ADENOSINE RECEPTOR, ISOFORM A"/>
    <property type="match status" value="1"/>
</dbReference>
<keyword evidence="7" id="KW-0675">Receptor</keyword>
<dbReference type="InterPro" id="IPR017452">
    <property type="entry name" value="GPCR_Rhodpsn_7TM"/>
</dbReference>
<evidence type="ECO:0000259" key="11">
    <source>
        <dbReference type="PROSITE" id="PS50262"/>
    </source>
</evidence>
<evidence type="ECO:0000256" key="10">
    <source>
        <dbReference type="SAM" id="Phobius"/>
    </source>
</evidence>
<feature type="transmembrane region" description="Helical" evidence="10">
    <location>
        <begin position="20"/>
        <end position="46"/>
    </location>
</feature>
<keyword evidence="2" id="KW-1003">Cell membrane</keyword>
<evidence type="ECO:0000256" key="8">
    <source>
        <dbReference type="ARBA" id="ARBA00023180"/>
    </source>
</evidence>
<dbReference type="PROSITE" id="PS50262">
    <property type="entry name" value="G_PROTEIN_RECEP_F1_2"/>
    <property type="match status" value="1"/>
</dbReference>
<evidence type="ECO:0000256" key="6">
    <source>
        <dbReference type="ARBA" id="ARBA00023136"/>
    </source>
</evidence>
<dbReference type="EMBL" id="CALNXI010002906">
    <property type="protein sequence ID" value="CAH3191363.1"/>
    <property type="molecule type" value="Genomic_DNA"/>
</dbReference>
<keyword evidence="3 10" id="KW-0812">Transmembrane</keyword>
<comment type="caution">
    <text evidence="12">The sequence shown here is derived from an EMBL/GenBank/DDBJ whole genome shotgun (WGS) entry which is preliminary data.</text>
</comment>
<feature type="transmembrane region" description="Helical" evidence="10">
    <location>
        <begin position="90"/>
        <end position="113"/>
    </location>
</feature>
<proteinExistence type="predicted"/>
<keyword evidence="8" id="KW-0325">Glycoprotein</keyword>
<dbReference type="Gene3D" id="1.20.1070.10">
    <property type="entry name" value="Rhodopsin 7-helix transmembrane proteins"/>
    <property type="match status" value="1"/>
</dbReference>
<protein>
    <recommendedName>
        <fullName evidence="11">G-protein coupled receptors family 1 profile domain-containing protein</fullName>
    </recommendedName>
</protein>
<dbReference type="PANTHER" id="PTHR24246">
    <property type="entry name" value="OLFACTORY RECEPTOR AND ADENOSINE RECEPTOR"/>
    <property type="match status" value="1"/>
</dbReference>
<keyword evidence="13" id="KW-1185">Reference proteome</keyword>
<dbReference type="PRINTS" id="PR00237">
    <property type="entry name" value="GPCRRHODOPSN"/>
</dbReference>
<evidence type="ECO:0000256" key="9">
    <source>
        <dbReference type="ARBA" id="ARBA00023224"/>
    </source>
</evidence>
<evidence type="ECO:0000313" key="13">
    <source>
        <dbReference type="Proteomes" id="UP001159427"/>
    </source>
</evidence>
<feature type="transmembrane region" description="Helical" evidence="10">
    <location>
        <begin position="58"/>
        <end position="78"/>
    </location>
</feature>
<evidence type="ECO:0000256" key="3">
    <source>
        <dbReference type="ARBA" id="ARBA00022692"/>
    </source>
</evidence>
<reference evidence="12 13" key="1">
    <citation type="submission" date="2022-05" db="EMBL/GenBank/DDBJ databases">
        <authorList>
            <consortium name="Genoscope - CEA"/>
            <person name="William W."/>
        </authorList>
    </citation>
    <scope>NUCLEOTIDE SEQUENCE [LARGE SCALE GENOMIC DNA]</scope>
</reference>
<keyword evidence="9" id="KW-0807">Transducer</keyword>
<evidence type="ECO:0000256" key="2">
    <source>
        <dbReference type="ARBA" id="ARBA00022475"/>
    </source>
</evidence>
<evidence type="ECO:0000256" key="4">
    <source>
        <dbReference type="ARBA" id="ARBA00022989"/>
    </source>
</evidence>
<feature type="transmembrane region" description="Helical" evidence="10">
    <location>
        <begin position="125"/>
        <end position="145"/>
    </location>
</feature>
<feature type="domain" description="G-protein coupled receptors family 1 profile" evidence="11">
    <location>
        <begin position="37"/>
        <end position="148"/>
    </location>
</feature>
<evidence type="ECO:0000256" key="1">
    <source>
        <dbReference type="ARBA" id="ARBA00004651"/>
    </source>
</evidence>
<organism evidence="12 13">
    <name type="scientific">Porites evermanni</name>
    <dbReference type="NCBI Taxonomy" id="104178"/>
    <lineage>
        <taxon>Eukaryota</taxon>
        <taxon>Metazoa</taxon>
        <taxon>Cnidaria</taxon>
        <taxon>Anthozoa</taxon>
        <taxon>Hexacorallia</taxon>
        <taxon>Scleractinia</taxon>
        <taxon>Fungiina</taxon>
        <taxon>Poritidae</taxon>
        <taxon>Porites</taxon>
    </lineage>
</organism>
<dbReference type="InterPro" id="IPR000276">
    <property type="entry name" value="GPCR_Rhodpsn"/>
</dbReference>
<comment type="subcellular location">
    <subcellularLocation>
        <location evidence="1">Cell membrane</location>
        <topology evidence="1">Multi-pass membrane protein</topology>
    </subcellularLocation>
</comment>
<keyword evidence="6 10" id="KW-0472">Membrane</keyword>
<keyword evidence="4 10" id="KW-1133">Transmembrane helix</keyword>
<feature type="non-terminal residue" evidence="12">
    <location>
        <position position="148"/>
    </location>
</feature>
<name>A0ABN8SJF5_9CNID</name>
<evidence type="ECO:0000313" key="12">
    <source>
        <dbReference type="EMBL" id="CAH3191363.1"/>
    </source>
</evidence>
<dbReference type="SUPFAM" id="SSF81321">
    <property type="entry name" value="Family A G protein-coupled receptor-like"/>
    <property type="match status" value="1"/>
</dbReference>
<accession>A0ABN8SJF5</accession>
<evidence type="ECO:0000256" key="7">
    <source>
        <dbReference type="ARBA" id="ARBA00023170"/>
    </source>
</evidence>
<dbReference type="Proteomes" id="UP001159427">
    <property type="component" value="Unassembled WGS sequence"/>
</dbReference>
<sequence length="148" mass="16142">MNMNESTLRDNSETSTSTIIIINCFINVPLMLAAILGNSLVLVSIFASQSLRSQPSMILLCSLAFSDLAVGLIGQPIFVSRELTLNLSIVNMSGVISIGLCAISLATMTLISVDRVLALQYHMSYKILVTTSRVIFTITFVWLFHVVV</sequence>
<evidence type="ECO:0000256" key="5">
    <source>
        <dbReference type="ARBA" id="ARBA00023040"/>
    </source>
</evidence>
<keyword evidence="5" id="KW-0297">G-protein coupled receptor</keyword>
<dbReference type="Pfam" id="PF00001">
    <property type="entry name" value="7tm_1"/>
    <property type="match status" value="1"/>
</dbReference>
<gene>
    <name evidence="12" type="ORF">PEVE_00021759</name>
</gene>